<organism evidence="2 3">
    <name type="scientific">Dermatophagoides pteronyssinus</name>
    <name type="common">European house dust mite</name>
    <dbReference type="NCBI Taxonomy" id="6956"/>
    <lineage>
        <taxon>Eukaryota</taxon>
        <taxon>Metazoa</taxon>
        <taxon>Ecdysozoa</taxon>
        <taxon>Arthropoda</taxon>
        <taxon>Chelicerata</taxon>
        <taxon>Arachnida</taxon>
        <taxon>Acari</taxon>
        <taxon>Acariformes</taxon>
        <taxon>Sarcoptiformes</taxon>
        <taxon>Astigmata</taxon>
        <taxon>Psoroptidia</taxon>
        <taxon>Analgoidea</taxon>
        <taxon>Pyroglyphidae</taxon>
        <taxon>Dermatophagoidinae</taxon>
        <taxon>Dermatophagoides</taxon>
    </lineage>
</organism>
<feature type="transmembrane region" description="Helical" evidence="1">
    <location>
        <begin position="15"/>
        <end position="35"/>
    </location>
</feature>
<evidence type="ECO:0000256" key="1">
    <source>
        <dbReference type="SAM" id="Phobius"/>
    </source>
</evidence>
<proteinExistence type="predicted"/>
<name>A0ABQ8JB32_DERPT</name>
<accession>A0ABQ8JB32</accession>
<keyword evidence="1" id="KW-0812">Transmembrane</keyword>
<gene>
    <name evidence="2" type="ORF">DERP_001629</name>
</gene>
<dbReference type="EMBL" id="NJHN03000054">
    <property type="protein sequence ID" value="KAH9419798.1"/>
    <property type="molecule type" value="Genomic_DNA"/>
</dbReference>
<evidence type="ECO:0000313" key="2">
    <source>
        <dbReference type="EMBL" id="KAH9419798.1"/>
    </source>
</evidence>
<dbReference type="Proteomes" id="UP000887458">
    <property type="component" value="Unassembled WGS sequence"/>
</dbReference>
<sequence length="64" mass="7525">MDAIKWKEKILFLNTYFSCCMMRFSATACLCFNLINKKNEIIDIGEQTREQKKNQVKLSLCIQS</sequence>
<reference evidence="2 3" key="1">
    <citation type="journal article" date="2018" name="J. Allergy Clin. Immunol.">
        <title>High-quality assembly of Dermatophagoides pteronyssinus genome and transcriptome reveals a wide range of novel allergens.</title>
        <authorList>
            <person name="Liu X.Y."/>
            <person name="Yang K.Y."/>
            <person name="Wang M.Q."/>
            <person name="Kwok J.S."/>
            <person name="Zeng X."/>
            <person name="Yang Z."/>
            <person name="Xiao X.J."/>
            <person name="Lau C.P."/>
            <person name="Li Y."/>
            <person name="Huang Z.M."/>
            <person name="Ba J.G."/>
            <person name="Yim A.K."/>
            <person name="Ouyang C.Y."/>
            <person name="Ngai S.M."/>
            <person name="Chan T.F."/>
            <person name="Leung E.L."/>
            <person name="Liu L."/>
            <person name="Liu Z.G."/>
            <person name="Tsui S.K."/>
        </authorList>
    </citation>
    <scope>NUCLEOTIDE SEQUENCE [LARGE SCALE GENOMIC DNA]</scope>
    <source>
        <strain evidence="2">Derp</strain>
    </source>
</reference>
<keyword evidence="3" id="KW-1185">Reference proteome</keyword>
<keyword evidence="1" id="KW-1133">Transmembrane helix</keyword>
<evidence type="ECO:0000313" key="3">
    <source>
        <dbReference type="Proteomes" id="UP000887458"/>
    </source>
</evidence>
<comment type="caution">
    <text evidence="2">The sequence shown here is derived from an EMBL/GenBank/DDBJ whole genome shotgun (WGS) entry which is preliminary data.</text>
</comment>
<keyword evidence="1" id="KW-0472">Membrane</keyword>
<protein>
    <submittedName>
        <fullName evidence="2">Uncharacterized protein</fullName>
    </submittedName>
</protein>
<reference evidence="2 3" key="2">
    <citation type="journal article" date="2022" name="Mol. Biol. Evol.">
        <title>Comparative Genomics Reveals Insights into the Divergent Evolution of Astigmatic Mites and Household Pest Adaptations.</title>
        <authorList>
            <person name="Xiong Q."/>
            <person name="Wan A.T."/>
            <person name="Liu X."/>
            <person name="Fung C.S."/>
            <person name="Xiao X."/>
            <person name="Malainual N."/>
            <person name="Hou J."/>
            <person name="Wang L."/>
            <person name="Wang M."/>
            <person name="Yang K.Y."/>
            <person name="Cui Y."/>
            <person name="Leung E.L."/>
            <person name="Nong W."/>
            <person name="Shin S.K."/>
            <person name="Au S.W."/>
            <person name="Jeong K.Y."/>
            <person name="Chew F.T."/>
            <person name="Hui J.H."/>
            <person name="Leung T.F."/>
            <person name="Tungtrongchitr A."/>
            <person name="Zhong N."/>
            <person name="Liu Z."/>
            <person name="Tsui S.K."/>
        </authorList>
    </citation>
    <scope>NUCLEOTIDE SEQUENCE [LARGE SCALE GENOMIC DNA]</scope>
    <source>
        <strain evidence="2">Derp</strain>
    </source>
</reference>